<evidence type="ECO:0000259" key="9">
    <source>
        <dbReference type="Pfam" id="PF25019"/>
    </source>
</evidence>
<organism evidence="10 11">
    <name type="scientific">Phaseolus vulgaris</name>
    <name type="common">Kidney bean</name>
    <name type="synonym">French bean</name>
    <dbReference type="NCBI Taxonomy" id="3885"/>
    <lineage>
        <taxon>Eukaryota</taxon>
        <taxon>Viridiplantae</taxon>
        <taxon>Streptophyta</taxon>
        <taxon>Embryophyta</taxon>
        <taxon>Tracheophyta</taxon>
        <taxon>Spermatophyta</taxon>
        <taxon>Magnoliopsida</taxon>
        <taxon>eudicotyledons</taxon>
        <taxon>Gunneridae</taxon>
        <taxon>Pentapetalae</taxon>
        <taxon>rosids</taxon>
        <taxon>fabids</taxon>
        <taxon>Fabales</taxon>
        <taxon>Fabaceae</taxon>
        <taxon>Papilionoideae</taxon>
        <taxon>50 kb inversion clade</taxon>
        <taxon>NPAAA clade</taxon>
        <taxon>indigoferoid/millettioid clade</taxon>
        <taxon>Phaseoleae</taxon>
        <taxon>Phaseolus</taxon>
    </lineage>
</organism>
<dbReference type="Gene3D" id="1.20.5.4130">
    <property type="match status" value="1"/>
</dbReference>
<proteinExistence type="predicted"/>
<keyword evidence="5" id="KW-0067">ATP-binding</keyword>
<dbReference type="Gene3D" id="1.10.8.430">
    <property type="entry name" value="Helical domain of apoptotic protease-activating factors"/>
    <property type="match status" value="1"/>
</dbReference>
<dbReference type="Pfam" id="PF23559">
    <property type="entry name" value="WHD_DRP"/>
    <property type="match status" value="1"/>
</dbReference>
<evidence type="ECO:0000256" key="3">
    <source>
        <dbReference type="ARBA" id="ARBA00022741"/>
    </source>
</evidence>
<feature type="domain" description="R13L1/DRL21-like LRR repeat region" evidence="9">
    <location>
        <begin position="681"/>
        <end position="805"/>
    </location>
</feature>
<dbReference type="InterPro" id="IPR042197">
    <property type="entry name" value="Apaf_helical"/>
</dbReference>
<dbReference type="AlphaFoldDB" id="V7ANA2"/>
<dbReference type="InterPro" id="IPR001611">
    <property type="entry name" value="Leu-rich_rpt"/>
</dbReference>
<dbReference type="GO" id="GO:0005524">
    <property type="term" value="F:ATP binding"/>
    <property type="evidence" value="ECO:0007669"/>
    <property type="project" value="UniProtKB-KW"/>
</dbReference>
<reference evidence="11" key="1">
    <citation type="journal article" date="2014" name="Nat. Genet.">
        <title>A reference genome for common bean and genome-wide analysis of dual domestications.</title>
        <authorList>
            <person name="Schmutz J."/>
            <person name="McClean P.E."/>
            <person name="Mamidi S."/>
            <person name="Wu G.A."/>
            <person name="Cannon S.B."/>
            <person name="Grimwood J."/>
            <person name="Jenkins J."/>
            <person name="Shu S."/>
            <person name="Song Q."/>
            <person name="Chavarro C."/>
            <person name="Torres-Torres M."/>
            <person name="Geffroy V."/>
            <person name="Moghaddam S.M."/>
            <person name="Gao D."/>
            <person name="Abernathy B."/>
            <person name="Barry K."/>
            <person name="Blair M."/>
            <person name="Brick M.A."/>
            <person name="Chovatia M."/>
            <person name="Gepts P."/>
            <person name="Goodstein D.M."/>
            <person name="Gonzales M."/>
            <person name="Hellsten U."/>
            <person name="Hyten D.L."/>
            <person name="Jia G."/>
            <person name="Kelly J.D."/>
            <person name="Kudrna D."/>
            <person name="Lee R."/>
            <person name="Richard M.M."/>
            <person name="Miklas P.N."/>
            <person name="Osorno J.M."/>
            <person name="Rodrigues J."/>
            <person name="Thareau V."/>
            <person name="Urrea C.A."/>
            <person name="Wang M."/>
            <person name="Yu Y."/>
            <person name="Zhang M."/>
            <person name="Wing R.A."/>
            <person name="Cregan P.B."/>
            <person name="Rokhsar D.S."/>
            <person name="Jackson S.A."/>
        </authorList>
    </citation>
    <scope>NUCLEOTIDE SEQUENCE [LARGE SCALE GENOMIC DNA]</scope>
    <source>
        <strain evidence="11">cv. G19833</strain>
    </source>
</reference>
<dbReference type="Gene3D" id="3.40.50.300">
    <property type="entry name" value="P-loop containing nucleotide triphosphate hydrolases"/>
    <property type="match status" value="1"/>
</dbReference>
<evidence type="ECO:0000259" key="8">
    <source>
        <dbReference type="Pfam" id="PF23559"/>
    </source>
</evidence>
<dbReference type="Pfam" id="PF00931">
    <property type="entry name" value="NB-ARC"/>
    <property type="match status" value="1"/>
</dbReference>
<keyword evidence="3" id="KW-0547">Nucleotide-binding</keyword>
<dbReference type="InterPro" id="IPR058922">
    <property type="entry name" value="WHD_DRP"/>
</dbReference>
<evidence type="ECO:0008006" key="12">
    <source>
        <dbReference type="Google" id="ProtNLM"/>
    </source>
</evidence>
<evidence type="ECO:0000313" key="10">
    <source>
        <dbReference type="EMBL" id="ESW05656.1"/>
    </source>
</evidence>
<dbReference type="InterPro" id="IPR036388">
    <property type="entry name" value="WH-like_DNA-bd_sf"/>
</dbReference>
<evidence type="ECO:0000259" key="6">
    <source>
        <dbReference type="Pfam" id="PF00931"/>
    </source>
</evidence>
<feature type="domain" description="Disease resistance protein winged helix" evidence="8">
    <location>
        <begin position="428"/>
        <end position="497"/>
    </location>
</feature>
<dbReference type="Gramene" id="ESW05656">
    <property type="protein sequence ID" value="ESW05656"/>
    <property type="gene ID" value="PHAVU_011G198400g"/>
</dbReference>
<feature type="domain" description="Disease resistance N-terminal" evidence="7">
    <location>
        <begin position="15"/>
        <end position="105"/>
    </location>
</feature>
<evidence type="ECO:0000256" key="2">
    <source>
        <dbReference type="ARBA" id="ARBA00022737"/>
    </source>
</evidence>
<keyword evidence="11" id="KW-1185">Reference proteome</keyword>
<dbReference type="Proteomes" id="UP000000226">
    <property type="component" value="Chromosome 11"/>
</dbReference>
<accession>V7ANA2</accession>
<dbReference type="GO" id="GO:0051707">
    <property type="term" value="P:response to other organism"/>
    <property type="evidence" value="ECO:0007669"/>
    <property type="project" value="UniProtKB-ARBA"/>
</dbReference>
<keyword evidence="1" id="KW-0433">Leucine-rich repeat</keyword>
<keyword evidence="4" id="KW-0611">Plant defense</keyword>
<evidence type="ECO:0000256" key="1">
    <source>
        <dbReference type="ARBA" id="ARBA00022614"/>
    </source>
</evidence>
<dbReference type="Gene3D" id="3.80.10.10">
    <property type="entry name" value="Ribonuclease Inhibitor"/>
    <property type="match status" value="2"/>
</dbReference>
<dbReference type="InterPro" id="IPR032675">
    <property type="entry name" value="LRR_dom_sf"/>
</dbReference>
<dbReference type="Pfam" id="PF00560">
    <property type="entry name" value="LRR_1"/>
    <property type="match status" value="1"/>
</dbReference>
<protein>
    <recommendedName>
        <fullName evidence="12">Disease resistance RPP13-like protein 1</fullName>
    </recommendedName>
</protein>
<dbReference type="EMBL" id="CM002298">
    <property type="protein sequence ID" value="ESW05656.1"/>
    <property type="molecule type" value="Genomic_DNA"/>
</dbReference>
<dbReference type="SUPFAM" id="SSF52058">
    <property type="entry name" value="L domain-like"/>
    <property type="match status" value="2"/>
</dbReference>
<dbReference type="InterPro" id="IPR002182">
    <property type="entry name" value="NB-ARC"/>
</dbReference>
<dbReference type="SUPFAM" id="SSF52540">
    <property type="entry name" value="P-loop containing nucleoside triphosphate hydrolases"/>
    <property type="match status" value="1"/>
</dbReference>
<evidence type="ECO:0000256" key="5">
    <source>
        <dbReference type="ARBA" id="ARBA00022840"/>
    </source>
</evidence>
<dbReference type="PANTHER" id="PTHR36766:SF40">
    <property type="entry name" value="DISEASE RESISTANCE PROTEIN RGA3"/>
    <property type="match status" value="1"/>
</dbReference>
<dbReference type="GO" id="GO:0006952">
    <property type="term" value="P:defense response"/>
    <property type="evidence" value="ECO:0007669"/>
    <property type="project" value="UniProtKB-KW"/>
</dbReference>
<evidence type="ECO:0000259" key="7">
    <source>
        <dbReference type="Pfam" id="PF18052"/>
    </source>
</evidence>
<gene>
    <name evidence="10" type="ORF">PHAVU_011G198400g</name>
</gene>
<dbReference type="FunFam" id="1.10.10.10:FF:000322">
    <property type="entry name" value="Probable disease resistance protein At1g63360"/>
    <property type="match status" value="1"/>
</dbReference>
<sequence>MPVIETLGGALFGAVLQVLFDRLDSRQVVDYFLGRKLDVKLLKKLKRKLVSVYAVVDDAEQKQFRDTYVKAWLDEVRDVLLDTEDLMDEIEYEFSRSELEVQSQSSSSKVCSFESKIVEVLDDLESLLSQKDDLGLKNASGAGVGLGLSSNVSQKLPSTSLVVENVIYGRDDEKEMILKWMTSDTEEHSQLSILSVVGMGGMGKTTLAQHVYNDPMIEGKFAIKGWVCVSDEFDVFMVTKAIVGAITKSKDDSVDLEMVQGRLKEKLTGRKFLLVLDDVWNEHQDQWKSLQTPFKYGAKGSKIIITTRSNKVASIMESNKIRQLKQLQEDHSWQVFAKHAFQNDNSKPNSELKEIGTKIVEKCQGLPLALETVGSLLRSKSSVSEWESVLRSNIWNLRIEDSKILPALLLSYYHLPSHLKTCFAYCALFPKDHKFEKESLILSWMVQNFLQCSQQSDSLEEIGEQYFNDLLSRSFFQQSNWFGKTRFLMHDLLNDLAKYVSGDIYYRLGVDRPGSVPKTTRHFSTKEKDPVECDEYRSLCDAKRLRTFLSISTNCGMSIKELISNFKFLRHLSLSCCRNIKEMPDTITDLIHLRSLDLSGTSIERLPDSMCSLCNLQVLKLNYCRLLKELPSTLHELSKLRLLELKGTTLRKAPVLLGKLKNLQVWMGGFEVGKSSSEFSIQELGQLDLHGKLSIENLENIVNPCDALAADLKNKTHLVMLVLKWNLKRNNEDSIKQREVLENLEPSRHLEFLSINGYCGTQFPRWLSDTFVLNVVSLSLYKCKYCQWLPSLGLLTSLKGLVIRRLDEIVRIDADFYGNTSSAFASLERLTFIDMKEWEEWQCMTGAFPSLQFLSLQNCPKLKGHLPDLPHLKDLFITRCRQLVASTPSGLEIEGVEMETSSFDMIGHHLKSLRISICPGMNIPINHCYHFLVNLEIFECCDSLTKFPLDLFPKLHKLNLSNCRNLQIMSQEHPHHHLKSLSIYHCSEFESFPNEGLLAPQIQRIFITKTEKLKSMPKRMSDLLPSLAYLFIRDCPGVELSEGCLPSNIKEMRLLNCSKLVASLKKGGWGTNPSIQLLSINEVDGECFPDEGFLPLSITQLDVKDCPKLKKLDYRGLCHLSSLQILFIENCPILQCLPEEGLPESISELRIESCPLLKQQCKKEEGEDWIKIAHIKAIWVDWKPVNI</sequence>
<dbReference type="FunFam" id="3.40.50.300:FF:001091">
    <property type="entry name" value="Probable disease resistance protein At1g61300"/>
    <property type="match status" value="1"/>
</dbReference>
<dbReference type="Pfam" id="PF18052">
    <property type="entry name" value="Rx_N"/>
    <property type="match status" value="1"/>
</dbReference>
<dbReference type="InterPro" id="IPR027417">
    <property type="entry name" value="P-loop_NTPase"/>
</dbReference>
<name>V7ANA2_PHAVU</name>
<dbReference type="GO" id="GO:0043531">
    <property type="term" value="F:ADP binding"/>
    <property type="evidence" value="ECO:0007669"/>
    <property type="project" value="InterPro"/>
</dbReference>
<dbReference type="Gene3D" id="1.10.10.10">
    <property type="entry name" value="Winged helix-like DNA-binding domain superfamily/Winged helix DNA-binding domain"/>
    <property type="match status" value="1"/>
</dbReference>
<dbReference type="InterPro" id="IPR041118">
    <property type="entry name" value="Rx_N"/>
</dbReference>
<feature type="domain" description="NB-ARC" evidence="6">
    <location>
        <begin position="172"/>
        <end position="344"/>
    </location>
</feature>
<dbReference type="PRINTS" id="PR00364">
    <property type="entry name" value="DISEASERSIST"/>
</dbReference>
<dbReference type="InterPro" id="IPR056789">
    <property type="entry name" value="LRR_R13L1-DRL21"/>
</dbReference>
<dbReference type="eggNOG" id="KOG4658">
    <property type="taxonomic scope" value="Eukaryota"/>
</dbReference>
<dbReference type="Pfam" id="PF25019">
    <property type="entry name" value="LRR_R13L1-DRL21"/>
    <property type="match status" value="1"/>
</dbReference>
<keyword evidence="2" id="KW-0677">Repeat</keyword>
<dbReference type="OrthoDB" id="1408525at2759"/>
<dbReference type="PANTHER" id="PTHR36766">
    <property type="entry name" value="PLANT BROAD-SPECTRUM MILDEW RESISTANCE PROTEIN RPW8"/>
    <property type="match status" value="1"/>
</dbReference>
<evidence type="ECO:0000256" key="4">
    <source>
        <dbReference type="ARBA" id="ARBA00022821"/>
    </source>
</evidence>
<dbReference type="OMA" id="SERVHIR"/>
<evidence type="ECO:0000313" key="11">
    <source>
        <dbReference type="Proteomes" id="UP000000226"/>
    </source>
</evidence>